<keyword evidence="3" id="KW-1185">Reference proteome</keyword>
<reference evidence="2 3" key="1">
    <citation type="submission" date="2023-06" db="EMBL/GenBank/DDBJ databases">
        <title>Comparative genomics of Bacillaceae isolates and their secondary metabolite potential.</title>
        <authorList>
            <person name="Song L."/>
            <person name="Nielsen L.J."/>
            <person name="Mohite O."/>
            <person name="Xu X."/>
            <person name="Weber T."/>
            <person name="Kovacs A.T."/>
        </authorList>
    </citation>
    <scope>NUCLEOTIDE SEQUENCE [LARGE SCALE GENOMIC DNA]</scope>
    <source>
        <strain evidence="2 3">DX2.1</strain>
    </source>
</reference>
<comment type="caution">
    <text evidence="2">The sequence shown here is derived from an EMBL/GenBank/DDBJ whole genome shotgun (WGS) entry which is preliminary data.</text>
</comment>
<gene>
    <name evidence="2" type="ORF">QUG02_16450</name>
</gene>
<proteinExistence type="predicted"/>
<evidence type="ECO:0000256" key="1">
    <source>
        <dbReference type="SAM" id="Coils"/>
    </source>
</evidence>
<dbReference type="RefSeq" id="WP_289359808.1">
    <property type="nucleotide sequence ID" value="NZ_JAUCFG010000002.1"/>
</dbReference>
<sequence length="55" mass="6333">MRDVTKRLQCILLELESLESDMQQTKQRKSQTDLAQQDILHTIEGSGRTSDWSAI</sequence>
<organism evidence="2 3">
    <name type="scientific">Bacillus hominis</name>
    <dbReference type="NCBI Taxonomy" id="2817478"/>
    <lineage>
        <taxon>Bacteria</taxon>
        <taxon>Bacillati</taxon>
        <taxon>Bacillota</taxon>
        <taxon>Bacilli</taxon>
        <taxon>Bacillales</taxon>
        <taxon>Bacillaceae</taxon>
        <taxon>Bacillus</taxon>
        <taxon>Bacillus cereus group</taxon>
    </lineage>
</organism>
<dbReference type="EMBL" id="JAUCFG010000002">
    <property type="protein sequence ID" value="MDM5439659.1"/>
    <property type="molecule type" value="Genomic_DNA"/>
</dbReference>
<feature type="coiled-coil region" evidence="1">
    <location>
        <begin position="1"/>
        <end position="35"/>
    </location>
</feature>
<evidence type="ECO:0000313" key="2">
    <source>
        <dbReference type="EMBL" id="MDM5439659.1"/>
    </source>
</evidence>
<evidence type="ECO:0000313" key="3">
    <source>
        <dbReference type="Proteomes" id="UP001224139"/>
    </source>
</evidence>
<dbReference type="Proteomes" id="UP001224139">
    <property type="component" value="Unassembled WGS sequence"/>
</dbReference>
<protein>
    <submittedName>
        <fullName evidence="2">Uncharacterized protein</fullName>
    </submittedName>
</protein>
<keyword evidence="1" id="KW-0175">Coiled coil</keyword>
<name>A0ABT7R9P4_9BACI</name>
<accession>A0ABT7R9P4</accession>